<evidence type="ECO:0000256" key="1">
    <source>
        <dbReference type="SAM" id="MobiDB-lite"/>
    </source>
</evidence>
<sequence length="186" mass="20580">MLSSGTPLVDPEWQAEIAFHRHVLTGVPEDPEEAEGPEEPEEPVEPEDPDAPPAITKLPLYLVPLYLVYVNRCLEELELQLLAAATPAGTSLVAIQRHLAVTLATWDAVWGEYLRSNGGSKVVLQACRKVVERPNSGRQTDRVKGKVVTVDELRTCRVSSAMNTPQPCEEKLDHSDPTRPEGWKLQ</sequence>
<dbReference type="AlphaFoldDB" id="A0A6A0ABL0"/>
<dbReference type="EMBL" id="BLLF01004485">
    <property type="protein sequence ID" value="GFH29703.1"/>
    <property type="molecule type" value="Genomic_DNA"/>
</dbReference>
<proteinExistence type="predicted"/>
<protein>
    <submittedName>
        <fullName evidence="2">Uncharacterized protein</fullName>
    </submittedName>
</protein>
<gene>
    <name evidence="2" type="ORF">HaLaN_28412</name>
</gene>
<feature type="compositionally biased region" description="Basic and acidic residues" evidence="1">
    <location>
        <begin position="168"/>
        <end position="186"/>
    </location>
</feature>
<name>A0A6A0ABL0_HAELA</name>
<feature type="region of interest" description="Disordered" evidence="1">
    <location>
        <begin position="27"/>
        <end position="52"/>
    </location>
</feature>
<evidence type="ECO:0000313" key="2">
    <source>
        <dbReference type="EMBL" id="GFH29703.1"/>
    </source>
</evidence>
<organism evidence="2 3">
    <name type="scientific">Haematococcus lacustris</name>
    <name type="common">Green alga</name>
    <name type="synonym">Haematococcus pluvialis</name>
    <dbReference type="NCBI Taxonomy" id="44745"/>
    <lineage>
        <taxon>Eukaryota</taxon>
        <taxon>Viridiplantae</taxon>
        <taxon>Chlorophyta</taxon>
        <taxon>core chlorophytes</taxon>
        <taxon>Chlorophyceae</taxon>
        <taxon>CS clade</taxon>
        <taxon>Chlamydomonadales</taxon>
        <taxon>Haematococcaceae</taxon>
        <taxon>Haematococcus</taxon>
    </lineage>
</organism>
<dbReference type="Proteomes" id="UP000485058">
    <property type="component" value="Unassembled WGS sequence"/>
</dbReference>
<comment type="caution">
    <text evidence="2">The sequence shown here is derived from an EMBL/GenBank/DDBJ whole genome shotgun (WGS) entry which is preliminary data.</text>
</comment>
<feature type="compositionally biased region" description="Acidic residues" evidence="1">
    <location>
        <begin position="29"/>
        <end position="50"/>
    </location>
</feature>
<feature type="non-terminal residue" evidence="2">
    <location>
        <position position="186"/>
    </location>
</feature>
<accession>A0A6A0ABL0</accession>
<keyword evidence="3" id="KW-1185">Reference proteome</keyword>
<feature type="region of interest" description="Disordered" evidence="1">
    <location>
        <begin position="161"/>
        <end position="186"/>
    </location>
</feature>
<evidence type="ECO:0000313" key="3">
    <source>
        <dbReference type="Proteomes" id="UP000485058"/>
    </source>
</evidence>
<reference evidence="2 3" key="1">
    <citation type="submission" date="2020-02" db="EMBL/GenBank/DDBJ databases">
        <title>Draft genome sequence of Haematococcus lacustris strain NIES-144.</title>
        <authorList>
            <person name="Morimoto D."/>
            <person name="Nakagawa S."/>
            <person name="Yoshida T."/>
            <person name="Sawayama S."/>
        </authorList>
    </citation>
    <scope>NUCLEOTIDE SEQUENCE [LARGE SCALE GENOMIC DNA]</scope>
    <source>
        <strain evidence="2 3">NIES-144</strain>
    </source>
</reference>